<evidence type="ECO:0000256" key="1">
    <source>
        <dbReference type="ARBA" id="ARBA00001049"/>
    </source>
</evidence>
<evidence type="ECO:0000313" key="7">
    <source>
        <dbReference type="EMBL" id="SON53551.1"/>
    </source>
</evidence>
<dbReference type="OrthoDB" id="9781342at2"/>
<dbReference type="PRINTS" id="PR01210">
    <property type="entry name" value="GGTRANSPTASE"/>
</dbReference>
<dbReference type="Gene3D" id="3.60.20.40">
    <property type="match status" value="1"/>
</dbReference>
<keyword evidence="6 7" id="KW-0012">Acyltransferase</keyword>
<dbReference type="InterPro" id="IPR043138">
    <property type="entry name" value="GGT_lsub"/>
</dbReference>
<dbReference type="Gene3D" id="1.10.246.130">
    <property type="match status" value="1"/>
</dbReference>
<proteinExistence type="inferred from homology"/>
<comment type="PTM">
    <text evidence="6">Cleaved by autocatalysis into a large and a small subunit.</text>
</comment>
<keyword evidence="6 7" id="KW-0808">Transferase</keyword>
<organism evidence="7 8">
    <name type="scientific">Hartmannibacter diazotrophicus</name>
    <dbReference type="NCBI Taxonomy" id="1482074"/>
    <lineage>
        <taxon>Bacteria</taxon>
        <taxon>Pseudomonadati</taxon>
        <taxon>Pseudomonadota</taxon>
        <taxon>Alphaproteobacteria</taxon>
        <taxon>Hyphomicrobiales</taxon>
        <taxon>Pleomorphomonadaceae</taxon>
        <taxon>Hartmannibacter</taxon>
    </lineage>
</organism>
<comment type="catalytic activity">
    <reaction evidence="2 6">
        <text>glutathione + H2O = L-cysteinylglycine + L-glutamate</text>
        <dbReference type="Rhea" id="RHEA:28807"/>
        <dbReference type="ChEBI" id="CHEBI:15377"/>
        <dbReference type="ChEBI" id="CHEBI:29985"/>
        <dbReference type="ChEBI" id="CHEBI:57925"/>
        <dbReference type="ChEBI" id="CHEBI:61694"/>
        <dbReference type="EC" id="3.4.19.13"/>
    </reaction>
</comment>
<comment type="pathway">
    <text evidence="6">Sulfur metabolism; glutathione metabolism.</text>
</comment>
<evidence type="ECO:0000256" key="2">
    <source>
        <dbReference type="ARBA" id="ARBA00001089"/>
    </source>
</evidence>
<feature type="active site" description="Nucleophile" evidence="4">
    <location>
        <position position="350"/>
    </location>
</feature>
<dbReference type="AlphaFoldDB" id="A0A2C9D170"/>
<dbReference type="InterPro" id="IPR043137">
    <property type="entry name" value="GGT_ssub_C"/>
</dbReference>
<sequence length="528" mass="55298">MRDFFRPGRDTTLATEAMIATSHPLSTSAGLEILALGGNAVDAAIAAVAVQCVVDPLMTGIGGDCFLLYKAANGPVKALNGSGRAPAAASVEKLRSLGLSEIGETSAHAVTVPGAIAAWCKLHDEHGSLPLDRLFARAIAYAEDGYPVTPRVAFDWADDQAVAAGDEHASALFLPAGKPPQAGDRHAQPALGATLRAIAAGGSKAFYEGPIAASMVACLKGLGGLHEMEDFESAVDGADWVNPISTSYRGYDVFECPPNGQGVVALMMLNMLSGFDLGEDLSPAARIHLHAEAAKIAYHHRDALLGDPEHLSVDPALLLGGDIARELRESISLDKAMAPKLWSGAEHRDTVYLSVVDRDGNAISLINSIFHSFGSGRLDPKTGVLFHNRGSSFRLIDGHPNAIGPRKRPMHTIIPGMLCKDGAAVMPFGVMGGHYQAAGHAAFLSGVLDRGLDIQAAIDAPRSFAFDGTLKVEPTIDLDTRKALIALGHTVVAAEDPIGGAQAIWIDREKGLLRGGSDQRKDGSALGF</sequence>
<comment type="similarity">
    <text evidence="6">Belongs to the gamma-glutamyltransferase family.</text>
</comment>
<dbReference type="KEGG" id="hdi:HDIA_0010"/>
<dbReference type="UniPathway" id="UPA00204"/>
<dbReference type="GO" id="GO:0036374">
    <property type="term" value="F:glutathione hydrolase activity"/>
    <property type="evidence" value="ECO:0007669"/>
    <property type="project" value="UniProtKB-UniRule"/>
</dbReference>
<dbReference type="NCBIfam" id="TIGR00066">
    <property type="entry name" value="g_glut_trans"/>
    <property type="match status" value="1"/>
</dbReference>
<dbReference type="EMBL" id="LT960614">
    <property type="protein sequence ID" value="SON53551.1"/>
    <property type="molecule type" value="Genomic_DNA"/>
</dbReference>
<dbReference type="EC" id="2.3.2.2" evidence="6"/>
<evidence type="ECO:0000256" key="5">
    <source>
        <dbReference type="PIRSR" id="PIRSR600101-2"/>
    </source>
</evidence>
<reference evidence="8" key="1">
    <citation type="submission" date="2017-09" db="EMBL/GenBank/DDBJ databases">
        <title>Genome sequence of Nannocystis excedens DSM 71.</title>
        <authorList>
            <person name="Blom J."/>
        </authorList>
    </citation>
    <scope>NUCLEOTIDE SEQUENCE [LARGE SCALE GENOMIC DNA]</scope>
    <source>
        <strain evidence="8">type strain: E19</strain>
    </source>
</reference>
<comment type="catalytic activity">
    <reaction evidence="1 6">
        <text>an S-substituted glutathione + H2O = an S-substituted L-cysteinylglycine + L-glutamate</text>
        <dbReference type="Rhea" id="RHEA:59468"/>
        <dbReference type="ChEBI" id="CHEBI:15377"/>
        <dbReference type="ChEBI" id="CHEBI:29985"/>
        <dbReference type="ChEBI" id="CHEBI:90779"/>
        <dbReference type="ChEBI" id="CHEBI:143103"/>
        <dbReference type="EC" id="3.4.19.13"/>
    </reaction>
</comment>
<dbReference type="PANTHER" id="PTHR43881:SF1">
    <property type="entry name" value="GAMMA-GLUTAMYLTRANSPEPTIDASE (AFU_ORTHOLOGUE AFUA_4G13580)"/>
    <property type="match status" value="1"/>
</dbReference>
<evidence type="ECO:0000313" key="8">
    <source>
        <dbReference type="Proteomes" id="UP000223606"/>
    </source>
</evidence>
<dbReference type="Proteomes" id="UP000223606">
    <property type="component" value="Chromosome 1"/>
</dbReference>
<accession>A0A2C9D170</accession>
<dbReference type="GO" id="GO:0006751">
    <property type="term" value="P:glutathione catabolic process"/>
    <property type="evidence" value="ECO:0007669"/>
    <property type="project" value="UniProtKB-UniRule"/>
</dbReference>
<dbReference type="SUPFAM" id="SSF56235">
    <property type="entry name" value="N-terminal nucleophile aminohydrolases (Ntn hydrolases)"/>
    <property type="match status" value="1"/>
</dbReference>
<name>A0A2C9D170_9HYPH</name>
<protein>
    <recommendedName>
        <fullName evidence="6">Glutathione hydrolase proenzyme</fullName>
        <ecNumber evidence="6">2.3.2.2</ecNumber>
        <ecNumber evidence="6">3.4.19.13</ecNumber>
    </recommendedName>
    <component>
        <recommendedName>
            <fullName evidence="6">Glutathione hydrolase large chain</fullName>
        </recommendedName>
    </component>
    <component>
        <recommendedName>
            <fullName evidence="6">Glutathione hydrolase small chain</fullName>
        </recommendedName>
    </component>
</protein>
<dbReference type="Pfam" id="PF01019">
    <property type="entry name" value="G_glu_transpept"/>
    <property type="match status" value="1"/>
</dbReference>
<evidence type="ECO:0000256" key="4">
    <source>
        <dbReference type="PIRSR" id="PIRSR600101-1"/>
    </source>
</evidence>
<keyword evidence="8" id="KW-1185">Reference proteome</keyword>
<dbReference type="GO" id="GO:0006750">
    <property type="term" value="P:glutathione biosynthetic process"/>
    <property type="evidence" value="ECO:0007669"/>
    <property type="project" value="UniProtKB-KW"/>
</dbReference>
<evidence type="ECO:0000256" key="3">
    <source>
        <dbReference type="ARBA" id="ARBA00047417"/>
    </source>
</evidence>
<keyword evidence="6" id="KW-0865">Zymogen</keyword>
<dbReference type="InterPro" id="IPR029055">
    <property type="entry name" value="Ntn_hydrolases_N"/>
</dbReference>
<dbReference type="PANTHER" id="PTHR43881">
    <property type="entry name" value="GAMMA-GLUTAMYLTRANSPEPTIDASE (AFU_ORTHOLOGUE AFUA_4G13580)"/>
    <property type="match status" value="1"/>
</dbReference>
<dbReference type="GO" id="GO:0103068">
    <property type="term" value="F:leukotriene C4 gamma-glutamyl transferase activity"/>
    <property type="evidence" value="ECO:0007669"/>
    <property type="project" value="UniProtKB-EC"/>
</dbReference>
<comment type="subunit">
    <text evidence="6">This enzyme consists of two polypeptide chains, which are synthesized in precursor form from a single polypeptide.</text>
</comment>
<comment type="catalytic activity">
    <reaction evidence="3 6">
        <text>an N-terminal (5-L-glutamyl)-[peptide] + an alpha-amino acid = 5-L-glutamyl amino acid + an N-terminal L-alpha-aminoacyl-[peptide]</text>
        <dbReference type="Rhea" id="RHEA:23904"/>
        <dbReference type="Rhea" id="RHEA-COMP:9780"/>
        <dbReference type="Rhea" id="RHEA-COMP:9795"/>
        <dbReference type="ChEBI" id="CHEBI:77644"/>
        <dbReference type="ChEBI" id="CHEBI:78597"/>
        <dbReference type="ChEBI" id="CHEBI:78599"/>
        <dbReference type="ChEBI" id="CHEBI:78608"/>
        <dbReference type="EC" id="2.3.2.2"/>
    </reaction>
</comment>
<feature type="binding site" evidence="5">
    <location>
        <position position="433"/>
    </location>
    <ligand>
        <name>L-glutamate</name>
        <dbReference type="ChEBI" id="CHEBI:29985"/>
    </ligand>
</feature>
<dbReference type="InterPro" id="IPR052896">
    <property type="entry name" value="GGT-like_enzyme"/>
</dbReference>
<dbReference type="RefSeq" id="WP_099553224.1">
    <property type="nucleotide sequence ID" value="NZ_LT960614.1"/>
</dbReference>
<gene>
    <name evidence="7" type="primary">ywrD_1</name>
    <name evidence="7" type="ORF">HDIA_0010</name>
</gene>
<keyword evidence="6" id="KW-0317">Glutathione biosynthesis</keyword>
<evidence type="ECO:0000256" key="6">
    <source>
        <dbReference type="RuleBase" id="RU368036"/>
    </source>
</evidence>
<dbReference type="InterPro" id="IPR000101">
    <property type="entry name" value="GGT_peptidase"/>
</dbReference>
<dbReference type="EC" id="3.4.19.13" evidence="6"/>
<keyword evidence="6" id="KW-0378">Hydrolase</keyword>